<dbReference type="RefSeq" id="WP_012568245.1">
    <property type="nucleotide sequence ID" value="NC_011420.2"/>
</dbReference>
<proteinExistence type="predicted"/>
<reference evidence="1 2" key="1">
    <citation type="journal article" date="2010" name="BMC Genomics">
        <title>Metabolic flexibility revealed in the genome of the cyst-forming alpha-1 proteobacterium Rhodospirillum centenum.</title>
        <authorList>
            <person name="Lu Y.K."/>
            <person name="Marden J."/>
            <person name="Han M."/>
            <person name="Swingley W.D."/>
            <person name="Mastrian S.D."/>
            <person name="Chowdhury S.R."/>
            <person name="Hao J."/>
            <person name="Helmy T."/>
            <person name="Kim S."/>
            <person name="Kurdoglu A.A."/>
            <person name="Matthies H.J."/>
            <person name="Rollo D."/>
            <person name="Stothard P."/>
            <person name="Blankenship R.E."/>
            <person name="Bauer C.E."/>
            <person name="Touchman J.W."/>
        </authorList>
    </citation>
    <scope>NUCLEOTIDE SEQUENCE [LARGE SCALE GENOMIC DNA]</scope>
    <source>
        <strain evidence="2">ATCC 51521 / SW</strain>
    </source>
</reference>
<dbReference type="Gene3D" id="3.10.20.30">
    <property type="match status" value="1"/>
</dbReference>
<dbReference type="InterPro" id="IPR003749">
    <property type="entry name" value="ThiS/MoaD-like"/>
</dbReference>
<sequence length="70" mass="7079">MSAGVTTVNGRPRPDAAGPLLDLLAREGFDPAARGIAVAVNGAVLPRGRWAEAAVAEGDAVEIVRIMQGG</sequence>
<gene>
    <name evidence="1" type="primary">thiS</name>
    <name evidence="1" type="ordered locus">RC1_3101</name>
</gene>
<name>B6IVZ2_RHOCS</name>
<evidence type="ECO:0000313" key="2">
    <source>
        <dbReference type="Proteomes" id="UP000001591"/>
    </source>
</evidence>
<dbReference type="SUPFAM" id="SSF54285">
    <property type="entry name" value="MoaD/ThiS"/>
    <property type="match status" value="1"/>
</dbReference>
<keyword evidence="2" id="KW-1185">Reference proteome</keyword>
<protein>
    <submittedName>
        <fullName evidence="1">Thiamine biosynthesis protein ThiS</fullName>
    </submittedName>
</protein>
<dbReference type="InterPro" id="IPR010035">
    <property type="entry name" value="Thi_S"/>
</dbReference>
<dbReference type="InterPro" id="IPR012675">
    <property type="entry name" value="Beta-grasp_dom_sf"/>
</dbReference>
<dbReference type="PANTHER" id="PTHR34472">
    <property type="entry name" value="SULFUR CARRIER PROTEIN THIS"/>
    <property type="match status" value="1"/>
</dbReference>
<dbReference type="CDD" id="cd00565">
    <property type="entry name" value="Ubl_ThiS"/>
    <property type="match status" value="1"/>
</dbReference>
<dbReference type="KEGG" id="rce:RC1_3101"/>
<evidence type="ECO:0000313" key="1">
    <source>
        <dbReference type="EMBL" id="ACJ00466.1"/>
    </source>
</evidence>
<dbReference type="HOGENOM" id="CLU_174611_2_2_5"/>
<dbReference type="NCBIfam" id="TIGR01683">
    <property type="entry name" value="thiS"/>
    <property type="match status" value="1"/>
</dbReference>
<dbReference type="STRING" id="414684.RC1_3101"/>
<dbReference type="InterPro" id="IPR016155">
    <property type="entry name" value="Mopterin_synth/thiamin_S_b"/>
</dbReference>
<dbReference type="AlphaFoldDB" id="B6IVZ2"/>
<accession>B6IVZ2</accession>
<dbReference type="Proteomes" id="UP000001591">
    <property type="component" value="Chromosome"/>
</dbReference>
<dbReference type="PANTHER" id="PTHR34472:SF1">
    <property type="entry name" value="SULFUR CARRIER PROTEIN THIS"/>
    <property type="match status" value="1"/>
</dbReference>
<dbReference type="EMBL" id="CP000613">
    <property type="protein sequence ID" value="ACJ00466.1"/>
    <property type="molecule type" value="Genomic_DNA"/>
</dbReference>
<organism evidence="1 2">
    <name type="scientific">Rhodospirillum centenum (strain ATCC 51521 / SW)</name>
    <dbReference type="NCBI Taxonomy" id="414684"/>
    <lineage>
        <taxon>Bacteria</taxon>
        <taxon>Pseudomonadati</taxon>
        <taxon>Pseudomonadota</taxon>
        <taxon>Alphaproteobacteria</taxon>
        <taxon>Rhodospirillales</taxon>
        <taxon>Rhodospirillaceae</taxon>
        <taxon>Rhodospirillum</taxon>
    </lineage>
</organism>
<dbReference type="Pfam" id="PF02597">
    <property type="entry name" value="ThiS"/>
    <property type="match status" value="1"/>
</dbReference>
<dbReference type="eggNOG" id="COG2104">
    <property type="taxonomic scope" value="Bacteria"/>
</dbReference>